<gene>
    <name evidence="1" type="ORF">CINCED_3A023368</name>
</gene>
<protein>
    <submittedName>
        <fullName evidence="1">Uncharacterized protein</fullName>
    </submittedName>
</protein>
<keyword evidence="2" id="KW-1185">Reference proteome</keyword>
<sequence length="182" mass="20565">MNKNRIGTRSQGNLVHTQLEPTKRIKNPKKMAESKTQAFSFIEPLKLVPKYSGEIEIRPFIDTCEIIMSMIDCSQLIFFAKMVALTKLTDRAYNIIEIHLTRLILEKMLLDPLEISYVMANLQIELSLIQMGKNKIANGYNTRVESIFQKLCASITAGKSEDTALTIKDIVKTQAIVSILMG</sequence>
<name>A0A5E4MKU8_9HEMI</name>
<dbReference type="OrthoDB" id="6627380at2759"/>
<reference evidence="1 2" key="1">
    <citation type="submission" date="2019-08" db="EMBL/GenBank/DDBJ databases">
        <authorList>
            <person name="Alioto T."/>
            <person name="Alioto T."/>
            <person name="Gomez Garrido J."/>
        </authorList>
    </citation>
    <scope>NUCLEOTIDE SEQUENCE [LARGE SCALE GENOMIC DNA]</scope>
</reference>
<dbReference type="Proteomes" id="UP000325440">
    <property type="component" value="Unassembled WGS sequence"/>
</dbReference>
<organism evidence="1 2">
    <name type="scientific">Cinara cedri</name>
    <dbReference type="NCBI Taxonomy" id="506608"/>
    <lineage>
        <taxon>Eukaryota</taxon>
        <taxon>Metazoa</taxon>
        <taxon>Ecdysozoa</taxon>
        <taxon>Arthropoda</taxon>
        <taxon>Hexapoda</taxon>
        <taxon>Insecta</taxon>
        <taxon>Pterygota</taxon>
        <taxon>Neoptera</taxon>
        <taxon>Paraneoptera</taxon>
        <taxon>Hemiptera</taxon>
        <taxon>Sternorrhyncha</taxon>
        <taxon>Aphidomorpha</taxon>
        <taxon>Aphidoidea</taxon>
        <taxon>Aphididae</taxon>
        <taxon>Lachninae</taxon>
        <taxon>Cinara</taxon>
    </lineage>
</organism>
<evidence type="ECO:0000313" key="1">
    <source>
        <dbReference type="EMBL" id="VVC31551.1"/>
    </source>
</evidence>
<dbReference type="AlphaFoldDB" id="A0A5E4MKU8"/>
<evidence type="ECO:0000313" key="2">
    <source>
        <dbReference type="Proteomes" id="UP000325440"/>
    </source>
</evidence>
<dbReference type="EMBL" id="CABPRJ010000950">
    <property type="protein sequence ID" value="VVC31551.1"/>
    <property type="molecule type" value="Genomic_DNA"/>
</dbReference>
<accession>A0A5E4MKU8</accession>
<proteinExistence type="predicted"/>